<dbReference type="InterPro" id="IPR036477">
    <property type="entry name" value="Formyl_transf_N_sf"/>
</dbReference>
<feature type="binding site" evidence="4">
    <location>
        <position position="109"/>
    </location>
    <ligand>
        <name>(6R)-10-formyltetrahydrofolate</name>
        <dbReference type="ChEBI" id="CHEBI:195366"/>
    </ligand>
</feature>
<gene>
    <name evidence="4" type="primary">purN</name>
    <name evidence="6" type="ORF">ENK01_02885</name>
</gene>
<dbReference type="PANTHER" id="PTHR43369">
    <property type="entry name" value="PHOSPHORIBOSYLGLYCINAMIDE FORMYLTRANSFERASE"/>
    <property type="match status" value="1"/>
</dbReference>
<organism evidence="6">
    <name type="scientific">Hellea balneolensis</name>
    <dbReference type="NCBI Taxonomy" id="287478"/>
    <lineage>
        <taxon>Bacteria</taxon>
        <taxon>Pseudomonadati</taxon>
        <taxon>Pseudomonadota</taxon>
        <taxon>Alphaproteobacteria</taxon>
        <taxon>Maricaulales</taxon>
        <taxon>Robiginitomaculaceae</taxon>
        <taxon>Hellea</taxon>
    </lineage>
</organism>
<comment type="pathway">
    <text evidence="1 4">Purine metabolism; IMP biosynthesis via de novo pathway; N(2)-formyl-N(1)-(5-phospho-D-ribosyl)glycinamide from N(1)-(5-phospho-D-ribosyl)glycinamide (10-formyl THF route): step 1/1.</text>
</comment>
<dbReference type="PANTHER" id="PTHR43369:SF2">
    <property type="entry name" value="PHOSPHORIBOSYLGLYCINAMIDE FORMYLTRANSFERASE"/>
    <property type="match status" value="1"/>
</dbReference>
<dbReference type="EC" id="2.1.2.2" evidence="4"/>
<dbReference type="SUPFAM" id="SSF53328">
    <property type="entry name" value="Formyltransferase"/>
    <property type="match status" value="1"/>
</dbReference>
<evidence type="ECO:0000256" key="1">
    <source>
        <dbReference type="ARBA" id="ARBA00005054"/>
    </source>
</evidence>
<feature type="active site" description="Proton donor" evidence="4">
    <location>
        <position position="111"/>
    </location>
</feature>
<proteinExistence type="inferred from homology"/>
<evidence type="ECO:0000313" key="6">
    <source>
        <dbReference type="EMBL" id="HHI88875.1"/>
    </source>
</evidence>
<dbReference type="HAMAP" id="MF_01930">
    <property type="entry name" value="PurN"/>
    <property type="match status" value="1"/>
</dbReference>
<comment type="caution">
    <text evidence="6">The sequence shown here is derived from an EMBL/GenBank/DDBJ whole genome shotgun (WGS) entry which is preliminary data.</text>
</comment>
<feature type="binding site" evidence="4">
    <location>
        <begin position="14"/>
        <end position="16"/>
    </location>
    <ligand>
        <name>N(1)-(5-phospho-beta-D-ribosyl)glycinamide</name>
        <dbReference type="ChEBI" id="CHEBI:143788"/>
    </ligand>
</feature>
<accession>A0A7V5U1D9</accession>
<dbReference type="GO" id="GO:0006189">
    <property type="term" value="P:'de novo' IMP biosynthetic process"/>
    <property type="evidence" value="ECO:0007669"/>
    <property type="project" value="UniProtKB-UniRule"/>
</dbReference>
<dbReference type="UniPathway" id="UPA00074">
    <property type="reaction ID" value="UER00126"/>
</dbReference>
<feature type="binding site" evidence="4">
    <location>
        <begin position="92"/>
        <end position="95"/>
    </location>
    <ligand>
        <name>(6R)-10-formyltetrahydrofolate</name>
        <dbReference type="ChEBI" id="CHEBI:195366"/>
    </ligand>
</feature>
<dbReference type="GO" id="GO:0004644">
    <property type="term" value="F:phosphoribosylglycinamide formyltransferase activity"/>
    <property type="evidence" value="ECO:0007669"/>
    <property type="project" value="UniProtKB-UniRule"/>
</dbReference>
<keyword evidence="3 4" id="KW-0658">Purine biosynthesis</keyword>
<comment type="function">
    <text evidence="4">Catalyzes the transfer of a formyl group from 10-formyltetrahydrofolate to 5-phospho-ribosyl-glycinamide (GAR), producing 5-phospho-ribosyl-N-formylglycinamide (FGAR) and tetrahydrofolate.</text>
</comment>
<protein>
    <recommendedName>
        <fullName evidence="4">Phosphoribosylglycinamide formyltransferase</fullName>
        <ecNumber evidence="4">2.1.2.2</ecNumber>
    </recommendedName>
    <alternativeName>
        <fullName evidence="4">5'-phosphoribosylglycinamide transformylase</fullName>
    </alternativeName>
    <alternativeName>
        <fullName evidence="4">GAR transformylase</fullName>
        <shortName evidence="4">GART</shortName>
    </alternativeName>
</protein>
<dbReference type="AlphaFoldDB" id="A0A7V5U1D9"/>
<feature type="binding site" evidence="4">
    <location>
        <position position="67"/>
    </location>
    <ligand>
        <name>(6R)-10-formyltetrahydrofolate</name>
        <dbReference type="ChEBI" id="CHEBI:195366"/>
    </ligand>
</feature>
<dbReference type="Pfam" id="PF00551">
    <property type="entry name" value="Formyl_trans_N"/>
    <property type="match status" value="1"/>
</dbReference>
<reference evidence="6" key="1">
    <citation type="journal article" date="2020" name="mSystems">
        <title>Genome- and Community-Level Interaction Insights into Carbon Utilization and Element Cycling Functions of Hydrothermarchaeota in Hydrothermal Sediment.</title>
        <authorList>
            <person name="Zhou Z."/>
            <person name="Liu Y."/>
            <person name="Xu W."/>
            <person name="Pan J."/>
            <person name="Luo Z.H."/>
            <person name="Li M."/>
        </authorList>
    </citation>
    <scope>NUCLEOTIDE SEQUENCE [LARGE SCALE GENOMIC DNA]</scope>
    <source>
        <strain evidence="6">HyVt-538</strain>
    </source>
</reference>
<evidence type="ECO:0000256" key="4">
    <source>
        <dbReference type="HAMAP-Rule" id="MF_01930"/>
    </source>
</evidence>
<comment type="similarity">
    <text evidence="4">Belongs to the GART family.</text>
</comment>
<sequence>MRKIRTAILISGSGSNMEALIRAAQAPDYPAEIVLVISNRPEAAGLAKAENLGVPARAIDHKAYDSRKAFEQDVDAVLRKHEVELVCNAGFMRLLSPWFVGRWRERILNIHPALLPKFPGLHTHERALAAGETVHGCTIHIVDEGMDTGRILAQAKVPVYRDDTPETLAKRVLAQEHKLYPETLKSCASGLLNAR</sequence>
<dbReference type="InterPro" id="IPR004607">
    <property type="entry name" value="GART"/>
</dbReference>
<feature type="domain" description="Formyl transferase N-terminal" evidence="5">
    <location>
        <begin position="5"/>
        <end position="184"/>
    </location>
</feature>
<evidence type="ECO:0000256" key="2">
    <source>
        <dbReference type="ARBA" id="ARBA00022679"/>
    </source>
</evidence>
<feature type="site" description="Raises pKa of active site His" evidence="4">
    <location>
        <position position="147"/>
    </location>
</feature>
<comment type="catalytic activity">
    <reaction evidence="4">
        <text>N(1)-(5-phospho-beta-D-ribosyl)glycinamide + (6R)-10-formyltetrahydrofolate = N(2)-formyl-N(1)-(5-phospho-beta-D-ribosyl)glycinamide + (6S)-5,6,7,8-tetrahydrofolate + H(+)</text>
        <dbReference type="Rhea" id="RHEA:15053"/>
        <dbReference type="ChEBI" id="CHEBI:15378"/>
        <dbReference type="ChEBI" id="CHEBI:57453"/>
        <dbReference type="ChEBI" id="CHEBI:143788"/>
        <dbReference type="ChEBI" id="CHEBI:147286"/>
        <dbReference type="ChEBI" id="CHEBI:195366"/>
        <dbReference type="EC" id="2.1.2.2"/>
    </reaction>
</comment>
<evidence type="ECO:0000256" key="3">
    <source>
        <dbReference type="ARBA" id="ARBA00022755"/>
    </source>
</evidence>
<dbReference type="GO" id="GO:0005829">
    <property type="term" value="C:cytosol"/>
    <property type="evidence" value="ECO:0007669"/>
    <property type="project" value="TreeGrafter"/>
</dbReference>
<dbReference type="EMBL" id="DROP01000196">
    <property type="protein sequence ID" value="HHI88875.1"/>
    <property type="molecule type" value="Genomic_DNA"/>
</dbReference>
<keyword evidence="2 4" id="KW-0808">Transferase</keyword>
<dbReference type="NCBIfam" id="TIGR00639">
    <property type="entry name" value="PurN"/>
    <property type="match status" value="1"/>
</dbReference>
<evidence type="ECO:0000259" key="5">
    <source>
        <dbReference type="Pfam" id="PF00551"/>
    </source>
</evidence>
<name>A0A7V5U1D9_9PROT</name>
<dbReference type="CDD" id="cd08645">
    <property type="entry name" value="FMT_core_GART"/>
    <property type="match status" value="1"/>
</dbReference>
<dbReference type="InterPro" id="IPR002376">
    <property type="entry name" value="Formyl_transf_N"/>
</dbReference>
<dbReference type="Gene3D" id="3.40.50.170">
    <property type="entry name" value="Formyl transferase, N-terminal domain"/>
    <property type="match status" value="1"/>
</dbReference>
<dbReference type="Proteomes" id="UP000885806">
    <property type="component" value="Unassembled WGS sequence"/>
</dbReference>